<dbReference type="AlphaFoldDB" id="A0A8D8C2P6"/>
<reference evidence="2" key="1">
    <citation type="submission" date="2021-05" db="EMBL/GenBank/DDBJ databases">
        <authorList>
            <person name="Alioto T."/>
            <person name="Alioto T."/>
            <person name="Gomez Garrido J."/>
        </authorList>
    </citation>
    <scope>NUCLEOTIDE SEQUENCE</scope>
</reference>
<protein>
    <submittedName>
        <fullName evidence="2">(northern house mosquito) hypothetical protein</fullName>
    </submittedName>
</protein>
<sequence>MLRPGVLPVVCDGRTAHRPCPHGPQGQQGRAIAGQQGQARRMSGLLQAIQRRSCTVEASNAQLQTAQPSMFRLRVEGPWRGGPYHSRTVPPERETLRVC</sequence>
<dbReference type="EMBL" id="HBUE01100243">
    <property type="protein sequence ID" value="CAG6484984.1"/>
    <property type="molecule type" value="Transcribed_RNA"/>
</dbReference>
<organism evidence="2">
    <name type="scientific">Culex pipiens</name>
    <name type="common">House mosquito</name>
    <dbReference type="NCBI Taxonomy" id="7175"/>
    <lineage>
        <taxon>Eukaryota</taxon>
        <taxon>Metazoa</taxon>
        <taxon>Ecdysozoa</taxon>
        <taxon>Arthropoda</taxon>
        <taxon>Hexapoda</taxon>
        <taxon>Insecta</taxon>
        <taxon>Pterygota</taxon>
        <taxon>Neoptera</taxon>
        <taxon>Endopterygota</taxon>
        <taxon>Diptera</taxon>
        <taxon>Nematocera</taxon>
        <taxon>Culicoidea</taxon>
        <taxon>Culicidae</taxon>
        <taxon>Culicinae</taxon>
        <taxon>Culicini</taxon>
        <taxon>Culex</taxon>
        <taxon>Culex</taxon>
    </lineage>
</organism>
<proteinExistence type="predicted"/>
<accession>A0A8D8C2P6</accession>
<feature type="compositionally biased region" description="Basic and acidic residues" evidence="1">
    <location>
        <begin position="90"/>
        <end position="99"/>
    </location>
</feature>
<feature type="compositionally biased region" description="Low complexity" evidence="1">
    <location>
        <begin position="25"/>
        <end position="39"/>
    </location>
</feature>
<feature type="region of interest" description="Disordered" evidence="1">
    <location>
        <begin position="80"/>
        <end position="99"/>
    </location>
</feature>
<evidence type="ECO:0000313" key="2">
    <source>
        <dbReference type="EMBL" id="CAG6484984.1"/>
    </source>
</evidence>
<name>A0A8D8C2P6_CULPI</name>
<feature type="region of interest" description="Disordered" evidence="1">
    <location>
        <begin position="17"/>
        <end position="39"/>
    </location>
</feature>
<evidence type="ECO:0000256" key="1">
    <source>
        <dbReference type="SAM" id="MobiDB-lite"/>
    </source>
</evidence>